<evidence type="ECO:0000256" key="12">
    <source>
        <dbReference type="HAMAP-Rule" id="MF_00983"/>
    </source>
</evidence>
<dbReference type="Proteomes" id="UP000886785">
    <property type="component" value="Unassembled WGS sequence"/>
</dbReference>
<feature type="binding site" evidence="12">
    <location>
        <position position="562"/>
    </location>
    <ligand>
        <name>Zn(2+)</name>
        <dbReference type="ChEBI" id="CHEBI:29105"/>
        <label>1</label>
    </ligand>
</feature>
<dbReference type="GO" id="GO:0008270">
    <property type="term" value="F:zinc ion binding"/>
    <property type="evidence" value="ECO:0007669"/>
    <property type="project" value="UniProtKB-UniRule"/>
</dbReference>
<feature type="domain" description="Helicase ATP-binding" evidence="13">
    <location>
        <begin position="291"/>
        <end position="457"/>
    </location>
</feature>
<dbReference type="PROSITE" id="PS51194">
    <property type="entry name" value="HELICASE_CTER"/>
    <property type="match status" value="1"/>
</dbReference>
<dbReference type="InterPro" id="IPR041222">
    <property type="entry name" value="PriA_3primeBD"/>
</dbReference>
<evidence type="ECO:0000259" key="13">
    <source>
        <dbReference type="PROSITE" id="PS51192"/>
    </source>
</evidence>
<evidence type="ECO:0000313" key="16">
    <source>
        <dbReference type="Proteomes" id="UP000886785"/>
    </source>
</evidence>
<comment type="subunit">
    <text evidence="12">Component of the replication restart primosome.</text>
</comment>
<dbReference type="Gene3D" id="3.40.50.300">
    <property type="entry name" value="P-loop containing nucleotide triphosphate hydrolases"/>
    <property type="match status" value="2"/>
</dbReference>
<dbReference type="InterPro" id="IPR042115">
    <property type="entry name" value="PriA_3primeBD_sf"/>
</dbReference>
<sequence length="819" mass="91659">MDPSSYTRAQVAVENTVYHFDKPFDYRIPEQLRGKLLPGCRVIVPFGAGNAPRQGMVLGCLAGECPDGLKEISVLLDETPLLSRELVSMVLWLRDRYFCTLFDAVKLLLPAGISLRLREGFRLAKPLADLPVEGLSEQEQQILHTLARRKKGAEREELCRAAGLDPQDSTLDRLCGIGAVVRERDAVRQIGDATLRMVRLCPDSLPEKPTAKQREVIRFLQETGAASVKELCYYAGVTASVVNGLAARGAVEFYEYEVYRSPYSEAAEPASREDISLSAEQQAAFDRLYRQYEQGKGGVSLLYGVTGSGKTSVFLRLIDEVYPSGRGIIVMVPEISLTPQTVSVFQKRYGNRVAVFHSGLSLAERLDEWKRVRRREASIVVGTRSAVFAPFDDVGLIVMDEEQEYTYKSESSPRYHAREAAKFRCAWHKALLVLCSATPSVESFYFAQSGRYSFQKLPQRYGTAELPPVEIVDMNDELEAGNNTVLSARLTAALEENRQSGRQSIVLLNRRGYHTFVSCRTCGYVAECPNCSITLTYHAANGRMICHYCGYSVPFSDTCPECGSDDMRCAGSGTQRAEQQLREALPEARILRLDADTTMARFAYEKKLESFARGEYDIIVGTQMVAKGLDFENVTLVGVLSADQSLYSDDFRSSERAFDLLTQVVGRAGRGKYPGRAIIQTFTPEHPVLRLAALQDYESFYRDEIRFRRSMLYPPFSDIVVVGFVGAQELKTRSASLAFLQMLRELAAREYPDLPMRVLSPSPAAVQKVSNKFRYRLIIKCRCGKTFREMLSRLLTSFGARREFSSVTAFADCNPDTIL</sequence>
<comment type="caution">
    <text evidence="15">The sequence shown here is derived from an EMBL/GenBank/DDBJ whole genome shotgun (WGS) entry which is preliminary data.</text>
</comment>
<keyword evidence="10 12" id="KW-0413">Isomerase</keyword>
<protein>
    <recommendedName>
        <fullName evidence="12">Replication restart protein PriA</fullName>
    </recommendedName>
    <alternativeName>
        <fullName evidence="12">ATP-dependent DNA helicase PriA</fullName>
        <ecNumber evidence="12">5.6.2.4</ecNumber>
    </alternativeName>
    <alternativeName>
        <fullName evidence="12">DNA 3'-5' helicase PriA</fullName>
    </alternativeName>
</protein>
<feature type="binding site" evidence="12">
    <location>
        <position position="549"/>
    </location>
    <ligand>
        <name>Zn(2+)</name>
        <dbReference type="ChEBI" id="CHEBI:29105"/>
        <label>2</label>
    </ligand>
</feature>
<keyword evidence="4 12" id="KW-0547">Nucleotide-binding</keyword>
<name>A0A9D1J1X9_9FIRM</name>
<reference evidence="15" key="1">
    <citation type="submission" date="2020-10" db="EMBL/GenBank/DDBJ databases">
        <authorList>
            <person name="Gilroy R."/>
        </authorList>
    </citation>
    <scope>NUCLEOTIDE SEQUENCE</scope>
    <source>
        <strain evidence="15">ChiSjej1B19-7085</strain>
    </source>
</reference>
<evidence type="ECO:0000256" key="1">
    <source>
        <dbReference type="ARBA" id="ARBA00022515"/>
    </source>
</evidence>
<dbReference type="InterPro" id="IPR001650">
    <property type="entry name" value="Helicase_C-like"/>
</dbReference>
<feature type="binding site" evidence="12">
    <location>
        <position position="528"/>
    </location>
    <ligand>
        <name>Zn(2+)</name>
        <dbReference type="ChEBI" id="CHEBI:29105"/>
        <label>2</label>
    </ligand>
</feature>
<dbReference type="SMART" id="SM00490">
    <property type="entry name" value="HELICc"/>
    <property type="match status" value="1"/>
</dbReference>
<evidence type="ECO:0000256" key="6">
    <source>
        <dbReference type="ARBA" id="ARBA00022806"/>
    </source>
</evidence>
<dbReference type="EC" id="5.6.2.4" evidence="12"/>
<dbReference type="GO" id="GO:0005524">
    <property type="term" value="F:ATP binding"/>
    <property type="evidence" value="ECO:0007669"/>
    <property type="project" value="UniProtKB-UniRule"/>
</dbReference>
<accession>A0A9D1J1X9</accession>
<feature type="domain" description="Helicase C-terminal" evidence="14">
    <location>
        <begin position="554"/>
        <end position="720"/>
    </location>
</feature>
<dbReference type="InterPro" id="IPR005259">
    <property type="entry name" value="PriA"/>
</dbReference>
<evidence type="ECO:0000256" key="8">
    <source>
        <dbReference type="ARBA" id="ARBA00022840"/>
    </source>
</evidence>
<comment type="catalytic activity">
    <reaction evidence="12">
        <text>Couples ATP hydrolysis with the unwinding of duplex DNA by translocating in the 3'-5' direction.</text>
        <dbReference type="EC" id="5.6.2.4"/>
    </reaction>
</comment>
<dbReference type="GO" id="GO:0003677">
    <property type="term" value="F:DNA binding"/>
    <property type="evidence" value="ECO:0007669"/>
    <property type="project" value="UniProtKB-UniRule"/>
</dbReference>
<keyword evidence="3 12" id="KW-0479">Metal-binding</keyword>
<dbReference type="GO" id="GO:0016787">
    <property type="term" value="F:hydrolase activity"/>
    <property type="evidence" value="ECO:0007669"/>
    <property type="project" value="UniProtKB-KW"/>
</dbReference>
<dbReference type="InterPro" id="IPR027417">
    <property type="entry name" value="P-loop_NTPase"/>
</dbReference>
<keyword evidence="6 12" id="KW-0347">Helicase</keyword>
<dbReference type="GO" id="GO:1990077">
    <property type="term" value="C:primosome complex"/>
    <property type="evidence" value="ECO:0007669"/>
    <property type="project" value="UniProtKB-UniRule"/>
</dbReference>
<dbReference type="NCBIfam" id="TIGR00595">
    <property type="entry name" value="priA"/>
    <property type="match status" value="1"/>
</dbReference>
<dbReference type="GO" id="GO:0006269">
    <property type="term" value="P:DNA replication, synthesis of primer"/>
    <property type="evidence" value="ECO:0007669"/>
    <property type="project" value="UniProtKB-KW"/>
</dbReference>
<dbReference type="EMBL" id="DVHF01000086">
    <property type="protein sequence ID" value="HIR57534.1"/>
    <property type="molecule type" value="Genomic_DNA"/>
</dbReference>
<comment type="similarity">
    <text evidence="12">Belongs to the helicase family. PriA subfamily.</text>
</comment>
<keyword evidence="1 12" id="KW-0639">Primosome</keyword>
<dbReference type="InterPro" id="IPR011545">
    <property type="entry name" value="DEAD/DEAH_box_helicase_dom"/>
</dbReference>
<keyword evidence="8 12" id="KW-0067">ATP-binding</keyword>
<dbReference type="CDD" id="cd17929">
    <property type="entry name" value="DEXHc_priA"/>
    <property type="match status" value="1"/>
</dbReference>
<dbReference type="InterPro" id="IPR041236">
    <property type="entry name" value="PriA_C"/>
</dbReference>
<dbReference type="SUPFAM" id="SSF52540">
    <property type="entry name" value="P-loop containing nucleoside triphosphate hydrolases"/>
    <property type="match status" value="2"/>
</dbReference>
<evidence type="ECO:0000256" key="7">
    <source>
        <dbReference type="ARBA" id="ARBA00022833"/>
    </source>
</evidence>
<dbReference type="GO" id="GO:0006270">
    <property type="term" value="P:DNA replication initiation"/>
    <property type="evidence" value="ECO:0007669"/>
    <property type="project" value="TreeGrafter"/>
</dbReference>
<evidence type="ECO:0000256" key="2">
    <source>
        <dbReference type="ARBA" id="ARBA00022705"/>
    </source>
</evidence>
<dbReference type="HAMAP" id="MF_00983">
    <property type="entry name" value="PriA"/>
    <property type="match status" value="1"/>
</dbReference>
<keyword evidence="7 12" id="KW-0862">Zinc</keyword>
<comment type="catalytic activity">
    <reaction evidence="11 12">
        <text>ATP + H2O = ADP + phosphate + H(+)</text>
        <dbReference type="Rhea" id="RHEA:13065"/>
        <dbReference type="ChEBI" id="CHEBI:15377"/>
        <dbReference type="ChEBI" id="CHEBI:15378"/>
        <dbReference type="ChEBI" id="CHEBI:30616"/>
        <dbReference type="ChEBI" id="CHEBI:43474"/>
        <dbReference type="ChEBI" id="CHEBI:456216"/>
        <dbReference type="EC" id="5.6.2.4"/>
    </reaction>
</comment>
<reference evidence="15" key="2">
    <citation type="journal article" date="2021" name="PeerJ">
        <title>Extensive microbial diversity within the chicken gut microbiome revealed by metagenomics and culture.</title>
        <authorList>
            <person name="Gilroy R."/>
            <person name="Ravi A."/>
            <person name="Getino M."/>
            <person name="Pursley I."/>
            <person name="Horton D.L."/>
            <person name="Alikhan N.F."/>
            <person name="Baker D."/>
            <person name="Gharbi K."/>
            <person name="Hall N."/>
            <person name="Watson M."/>
            <person name="Adriaenssens E.M."/>
            <person name="Foster-Nyarko E."/>
            <person name="Jarju S."/>
            <person name="Secka A."/>
            <person name="Antonio M."/>
            <person name="Oren A."/>
            <person name="Chaudhuri R.R."/>
            <person name="La Ragione R."/>
            <person name="Hildebrand F."/>
            <person name="Pallen M.J."/>
        </authorList>
    </citation>
    <scope>NUCLEOTIDE SEQUENCE</scope>
    <source>
        <strain evidence="15">ChiSjej1B19-7085</strain>
    </source>
</reference>
<dbReference type="Gene3D" id="3.40.1440.60">
    <property type="entry name" value="PriA, 3(prime) DNA-binding domain"/>
    <property type="match status" value="1"/>
</dbReference>
<comment type="function">
    <text evidence="12">Initiates the restart of stalled replication forks, which reloads the replicative helicase on sites other than the origin of replication. Recognizes and binds to abandoned replication forks and remodels them to uncover a helicase loading site. Promotes assembly of the primosome at these replication forks.</text>
</comment>
<keyword evidence="5 12" id="KW-0378">Hydrolase</keyword>
<evidence type="ECO:0000259" key="14">
    <source>
        <dbReference type="PROSITE" id="PS51194"/>
    </source>
</evidence>
<evidence type="ECO:0000256" key="3">
    <source>
        <dbReference type="ARBA" id="ARBA00022723"/>
    </source>
</evidence>
<feature type="binding site" evidence="12">
    <location>
        <position position="522"/>
    </location>
    <ligand>
        <name>Zn(2+)</name>
        <dbReference type="ChEBI" id="CHEBI:29105"/>
        <label>1</label>
    </ligand>
</feature>
<keyword evidence="9 12" id="KW-0238">DNA-binding</keyword>
<dbReference type="CDD" id="cd18804">
    <property type="entry name" value="SF2_C_priA"/>
    <property type="match status" value="1"/>
</dbReference>
<evidence type="ECO:0000256" key="9">
    <source>
        <dbReference type="ARBA" id="ARBA00023125"/>
    </source>
</evidence>
<gene>
    <name evidence="12 15" type="primary">priA</name>
    <name evidence="15" type="ORF">IAA54_07670</name>
</gene>
<feature type="binding site" evidence="12">
    <location>
        <position position="531"/>
    </location>
    <ligand>
        <name>Zn(2+)</name>
        <dbReference type="ChEBI" id="CHEBI:29105"/>
        <label>2</label>
    </ligand>
</feature>
<dbReference type="Pfam" id="PF17764">
    <property type="entry name" value="PriA_3primeBD"/>
    <property type="match status" value="1"/>
</dbReference>
<dbReference type="PANTHER" id="PTHR30580:SF0">
    <property type="entry name" value="PRIMOSOMAL PROTEIN N"/>
    <property type="match status" value="1"/>
</dbReference>
<dbReference type="GO" id="GO:0043138">
    <property type="term" value="F:3'-5' DNA helicase activity"/>
    <property type="evidence" value="ECO:0007669"/>
    <property type="project" value="UniProtKB-EC"/>
</dbReference>
<dbReference type="FunFam" id="3.40.50.300:FF:000489">
    <property type="entry name" value="Primosome assembly protein PriA"/>
    <property type="match status" value="1"/>
</dbReference>
<dbReference type="Pfam" id="PF18074">
    <property type="entry name" value="PriA_C"/>
    <property type="match status" value="1"/>
</dbReference>
<evidence type="ECO:0000313" key="15">
    <source>
        <dbReference type="EMBL" id="HIR57534.1"/>
    </source>
</evidence>
<dbReference type="InterPro" id="IPR014001">
    <property type="entry name" value="Helicase_ATP-bd"/>
</dbReference>
<dbReference type="PROSITE" id="PS51192">
    <property type="entry name" value="HELICASE_ATP_BIND_1"/>
    <property type="match status" value="1"/>
</dbReference>
<feature type="binding site" evidence="12">
    <location>
        <position position="546"/>
    </location>
    <ligand>
        <name>Zn(2+)</name>
        <dbReference type="ChEBI" id="CHEBI:29105"/>
        <label>2</label>
    </ligand>
</feature>
<dbReference type="Pfam" id="PF18319">
    <property type="entry name" value="Zn_ribbon_PriA"/>
    <property type="match status" value="1"/>
</dbReference>
<dbReference type="Pfam" id="PF00271">
    <property type="entry name" value="Helicase_C"/>
    <property type="match status" value="1"/>
</dbReference>
<dbReference type="GO" id="GO:0006310">
    <property type="term" value="P:DNA recombination"/>
    <property type="evidence" value="ECO:0007669"/>
    <property type="project" value="InterPro"/>
</dbReference>
<comment type="cofactor">
    <cofactor evidence="12">
        <name>Zn(2+)</name>
        <dbReference type="ChEBI" id="CHEBI:29105"/>
    </cofactor>
    <text evidence="12">Binds 2 zinc ions per subunit.</text>
</comment>
<organism evidence="15 16">
    <name type="scientific">Candidatus Gallacutalibacter pullicola</name>
    <dbReference type="NCBI Taxonomy" id="2840830"/>
    <lineage>
        <taxon>Bacteria</taxon>
        <taxon>Bacillati</taxon>
        <taxon>Bacillota</taxon>
        <taxon>Clostridia</taxon>
        <taxon>Eubacteriales</taxon>
        <taxon>Candidatus Gallacutalibacter</taxon>
    </lineage>
</organism>
<feature type="binding site" evidence="12">
    <location>
        <position position="519"/>
    </location>
    <ligand>
        <name>Zn(2+)</name>
        <dbReference type="ChEBI" id="CHEBI:29105"/>
        <label>1</label>
    </ligand>
</feature>
<proteinExistence type="inferred from homology"/>
<evidence type="ECO:0000256" key="10">
    <source>
        <dbReference type="ARBA" id="ARBA00023235"/>
    </source>
</evidence>
<dbReference type="PANTHER" id="PTHR30580">
    <property type="entry name" value="PRIMOSOMAL PROTEIN N"/>
    <property type="match status" value="1"/>
</dbReference>
<evidence type="ECO:0000256" key="5">
    <source>
        <dbReference type="ARBA" id="ARBA00022801"/>
    </source>
</evidence>
<keyword evidence="2 12" id="KW-0235">DNA replication</keyword>
<dbReference type="AlphaFoldDB" id="A0A9D1J1X9"/>
<dbReference type="Pfam" id="PF00270">
    <property type="entry name" value="DEAD"/>
    <property type="match status" value="1"/>
</dbReference>
<evidence type="ECO:0000256" key="4">
    <source>
        <dbReference type="ARBA" id="ARBA00022741"/>
    </source>
</evidence>
<dbReference type="InterPro" id="IPR040498">
    <property type="entry name" value="PriA_CRR"/>
</dbReference>
<dbReference type="SMART" id="SM00487">
    <property type="entry name" value="DEXDc"/>
    <property type="match status" value="1"/>
</dbReference>
<evidence type="ECO:0000256" key="11">
    <source>
        <dbReference type="ARBA" id="ARBA00048988"/>
    </source>
</evidence>
<feature type="binding site" evidence="12">
    <location>
        <position position="559"/>
    </location>
    <ligand>
        <name>Zn(2+)</name>
        <dbReference type="ChEBI" id="CHEBI:29105"/>
        <label>1</label>
    </ligand>
</feature>
<dbReference type="GO" id="GO:0006302">
    <property type="term" value="P:double-strand break repair"/>
    <property type="evidence" value="ECO:0007669"/>
    <property type="project" value="InterPro"/>
</dbReference>